<dbReference type="GO" id="GO:0008168">
    <property type="term" value="F:methyltransferase activity"/>
    <property type="evidence" value="ECO:0007669"/>
    <property type="project" value="UniProtKB-KW"/>
</dbReference>
<dbReference type="Proteomes" id="UP001169217">
    <property type="component" value="Unassembled WGS sequence"/>
</dbReference>
<accession>A0ABQ9PE17</accession>
<sequence length="97" mass="10467">MSIERALNLTSIAETRCLYDDWAENYNRDLLGADQDYVAPVLASEQVVKYVGPSAIATSKILDAGCGTGLVGVNLAKLGATQICRNCVRDCVGEEWL</sequence>
<keyword evidence="2" id="KW-1185">Reference proteome</keyword>
<evidence type="ECO:0000313" key="2">
    <source>
        <dbReference type="Proteomes" id="UP001169217"/>
    </source>
</evidence>
<dbReference type="Gene3D" id="3.40.50.150">
    <property type="entry name" value="Vaccinia Virus protein VP39"/>
    <property type="match status" value="1"/>
</dbReference>
<protein>
    <submittedName>
        <fullName evidence="1">Methyltransferase domain-containing protein</fullName>
    </submittedName>
</protein>
<dbReference type="SUPFAM" id="SSF53335">
    <property type="entry name" value="S-adenosyl-L-methionine-dependent methyltransferases"/>
    <property type="match status" value="1"/>
</dbReference>
<dbReference type="EMBL" id="JARUPT010000552">
    <property type="protein sequence ID" value="KAK0370297.1"/>
    <property type="molecule type" value="Genomic_DNA"/>
</dbReference>
<name>A0ABQ9PE17_9PEZI</name>
<dbReference type="InterPro" id="IPR029063">
    <property type="entry name" value="SAM-dependent_MTases_sf"/>
</dbReference>
<organism evidence="1 2">
    <name type="scientific">Colletotrichum limetticola</name>
    <dbReference type="NCBI Taxonomy" id="1209924"/>
    <lineage>
        <taxon>Eukaryota</taxon>
        <taxon>Fungi</taxon>
        <taxon>Dikarya</taxon>
        <taxon>Ascomycota</taxon>
        <taxon>Pezizomycotina</taxon>
        <taxon>Sordariomycetes</taxon>
        <taxon>Hypocreomycetidae</taxon>
        <taxon>Glomerellales</taxon>
        <taxon>Glomerellaceae</taxon>
        <taxon>Colletotrichum</taxon>
        <taxon>Colletotrichum acutatum species complex</taxon>
    </lineage>
</organism>
<evidence type="ECO:0000313" key="1">
    <source>
        <dbReference type="EMBL" id="KAK0370297.1"/>
    </source>
</evidence>
<proteinExistence type="predicted"/>
<reference evidence="1" key="1">
    <citation type="submission" date="2023-04" db="EMBL/GenBank/DDBJ databases">
        <title>Colletotrichum limetticola genome sequence.</title>
        <authorList>
            <person name="Baroncelli R."/>
        </authorList>
    </citation>
    <scope>NUCLEOTIDE SEQUENCE</scope>
    <source>
        <strain evidence="1">KLA-Anderson</strain>
    </source>
</reference>
<comment type="caution">
    <text evidence="1">The sequence shown here is derived from an EMBL/GenBank/DDBJ whole genome shotgun (WGS) entry which is preliminary data.</text>
</comment>
<keyword evidence="1" id="KW-0808">Transferase</keyword>
<dbReference type="GO" id="GO:0032259">
    <property type="term" value="P:methylation"/>
    <property type="evidence" value="ECO:0007669"/>
    <property type="project" value="UniProtKB-KW"/>
</dbReference>
<keyword evidence="1" id="KW-0489">Methyltransferase</keyword>
<gene>
    <name evidence="1" type="ORF">CLIM01_12357</name>
</gene>